<sequence>MKIKSIVILALLSAVLLSCKKENAVDKDGEGDKPTVNQSPYLNKIYEFKQAPGQFTNDLVKTDILIGNAGNGLVSLGGFGGYIIFGFDHSITNATGADLGIYGNPLIGVGMEFSEPGIVCVMQDLNKNGLPDDVWYELAGSEYNDLATIKNYKITYYKPSKLTDDVRWTDNQGKEGLVLKNQFHTQDYFPSWATTNEISFTGTLVKNTLTPGEIITNKPLSFGYADNGSSEYISLQEQFGRGYNTFDIDWAVDATGKKVTLSNIDFVKVYTGQNSNGNPFSPDNDNDRSRYIGEISTEFGGAVDLKLLKNK</sequence>
<dbReference type="STRING" id="687842.ASU31_25040"/>
<proteinExistence type="predicted"/>
<gene>
    <name evidence="2" type="ORF">ASU31_25040</name>
</gene>
<keyword evidence="1" id="KW-0732">Signal</keyword>
<feature type="chain" id="PRO_5006665109" evidence="1">
    <location>
        <begin position="25"/>
        <end position="311"/>
    </location>
</feature>
<evidence type="ECO:0000313" key="2">
    <source>
        <dbReference type="EMBL" id="KRT13359.1"/>
    </source>
</evidence>
<dbReference type="EMBL" id="LMZQ01000048">
    <property type="protein sequence ID" value="KRT13359.1"/>
    <property type="molecule type" value="Genomic_DNA"/>
</dbReference>
<organism evidence="2 3">
    <name type="scientific">Pedobacter ginsenosidimutans</name>
    <dbReference type="NCBI Taxonomy" id="687842"/>
    <lineage>
        <taxon>Bacteria</taxon>
        <taxon>Pseudomonadati</taxon>
        <taxon>Bacteroidota</taxon>
        <taxon>Sphingobacteriia</taxon>
        <taxon>Sphingobacteriales</taxon>
        <taxon>Sphingobacteriaceae</taxon>
        <taxon>Pedobacter</taxon>
    </lineage>
</organism>
<dbReference type="RefSeq" id="WP_057934974.1">
    <property type="nucleotide sequence ID" value="NZ_LMZQ01000048.1"/>
</dbReference>
<keyword evidence="3" id="KW-1185">Reference proteome</keyword>
<name>A0A0T5VID4_9SPHI</name>
<feature type="signal peptide" evidence="1">
    <location>
        <begin position="1"/>
        <end position="24"/>
    </location>
</feature>
<comment type="caution">
    <text evidence="2">The sequence shown here is derived from an EMBL/GenBank/DDBJ whole genome shotgun (WGS) entry which is preliminary data.</text>
</comment>
<accession>A0A0T5VID4</accession>
<dbReference type="AlphaFoldDB" id="A0A0T5VID4"/>
<protein>
    <submittedName>
        <fullName evidence="2">PKD domain-containing protein</fullName>
    </submittedName>
</protein>
<dbReference type="Proteomes" id="UP000051950">
    <property type="component" value="Unassembled WGS sequence"/>
</dbReference>
<dbReference type="PROSITE" id="PS51257">
    <property type="entry name" value="PROKAR_LIPOPROTEIN"/>
    <property type="match status" value="1"/>
</dbReference>
<evidence type="ECO:0000256" key="1">
    <source>
        <dbReference type="SAM" id="SignalP"/>
    </source>
</evidence>
<reference evidence="2 3" key="1">
    <citation type="submission" date="2015-11" db="EMBL/GenBank/DDBJ databases">
        <title>Sequence of Pedobacter ginsenosidimutans.</title>
        <authorList>
            <person name="Carson E."/>
            <person name="Keyser V."/>
            <person name="Newman J."/>
            <person name="Miller J."/>
        </authorList>
    </citation>
    <scope>NUCLEOTIDE SEQUENCE [LARGE SCALE GENOMIC DNA]</scope>
    <source>
        <strain evidence="2 3">KACC 14530</strain>
    </source>
</reference>
<evidence type="ECO:0000313" key="3">
    <source>
        <dbReference type="Proteomes" id="UP000051950"/>
    </source>
</evidence>